<dbReference type="AlphaFoldDB" id="A0A226CZJ3"/>
<feature type="chain" id="PRO_5012488711" evidence="1">
    <location>
        <begin position="16"/>
        <end position="185"/>
    </location>
</feature>
<evidence type="ECO:0000313" key="2">
    <source>
        <dbReference type="EMBL" id="OXA37897.1"/>
    </source>
</evidence>
<name>A0A226CZJ3_FOLCA</name>
<keyword evidence="1" id="KW-0732">Signal</keyword>
<dbReference type="Proteomes" id="UP000198287">
    <property type="component" value="Unassembled WGS sequence"/>
</dbReference>
<organism evidence="2 3">
    <name type="scientific">Folsomia candida</name>
    <name type="common">Springtail</name>
    <dbReference type="NCBI Taxonomy" id="158441"/>
    <lineage>
        <taxon>Eukaryota</taxon>
        <taxon>Metazoa</taxon>
        <taxon>Ecdysozoa</taxon>
        <taxon>Arthropoda</taxon>
        <taxon>Hexapoda</taxon>
        <taxon>Collembola</taxon>
        <taxon>Entomobryomorpha</taxon>
        <taxon>Isotomoidea</taxon>
        <taxon>Isotomidae</taxon>
        <taxon>Proisotominae</taxon>
        <taxon>Folsomia</taxon>
    </lineage>
</organism>
<feature type="signal peptide" evidence="1">
    <location>
        <begin position="1"/>
        <end position="15"/>
    </location>
</feature>
<protein>
    <submittedName>
        <fullName evidence="2">Uncharacterized protein</fullName>
    </submittedName>
</protein>
<gene>
    <name evidence="2" type="ORF">Fcan01_27346</name>
</gene>
<proteinExistence type="predicted"/>
<dbReference type="EMBL" id="LNIX01000051">
    <property type="protein sequence ID" value="OXA37897.1"/>
    <property type="molecule type" value="Genomic_DNA"/>
</dbReference>
<reference evidence="2 3" key="1">
    <citation type="submission" date="2015-12" db="EMBL/GenBank/DDBJ databases">
        <title>The genome of Folsomia candida.</title>
        <authorList>
            <person name="Faddeeva A."/>
            <person name="Derks M.F."/>
            <person name="Anvar Y."/>
            <person name="Smit S."/>
            <person name="Van Straalen N."/>
            <person name="Roelofs D."/>
        </authorList>
    </citation>
    <scope>NUCLEOTIDE SEQUENCE [LARGE SCALE GENOMIC DNA]</scope>
    <source>
        <strain evidence="2 3">VU population</strain>
        <tissue evidence="2">Whole body</tissue>
    </source>
</reference>
<evidence type="ECO:0000313" key="3">
    <source>
        <dbReference type="Proteomes" id="UP000198287"/>
    </source>
</evidence>
<comment type="caution">
    <text evidence="2">The sequence shown here is derived from an EMBL/GenBank/DDBJ whole genome shotgun (WGS) entry which is preliminary data.</text>
</comment>
<accession>A0A226CZJ3</accession>
<sequence>MQIFAILGLVGVTLGMVGAAAVPESKGAPKTCAELNVTLGGQCDPAVDCHQCGYCDKFIRCGNSTRTWDEVACDVKVEDDGSILVTGKLFWNQGSNEHGGICDLWDELPDDQQTQYRADPDCKPGCEFKSDAACLRRYTYKDPKFEAGLWDSAPKTLMCPAFTQWNNTELTCQFCHDGGDCNANC</sequence>
<evidence type="ECO:0000256" key="1">
    <source>
        <dbReference type="SAM" id="SignalP"/>
    </source>
</evidence>
<keyword evidence="3" id="KW-1185">Reference proteome</keyword>